<feature type="compositionally biased region" description="Polar residues" evidence="1">
    <location>
        <begin position="1398"/>
        <end position="1407"/>
    </location>
</feature>
<sequence>MGEDKLPSRAEELIKGFVEFHDRVKYYLDATEQQEDRSSGHVAWITQLCAPTYADVVVLLEDAQSVYTSPVFIRLLFRDNTFKDIRDHNGRFLVDALERRSPREVLDKLFKHLDKLTAEDRARSFLLLASEAPASEANEDEENLHVEKLDRIVASFEASPRALRPQLLIAASIIGHEPMVTLVLRDIAANGELAPNIDAVEAECLIEAATNQHFSIVEILLAGGRFSNGNEMRWDAVVQALKVSCTTGSTDITEILLPPYLSYCSVISACGAHHPRLLRLALSNWHYEIVALLLECDPRGTLCNMKELVDTLREEAAQKTPNLTEEEPGAAPSGFAAVVVGEDSGDMGEVMMWDAAALAWGVSSGNTTLVRFLVNHVAFCREALAAALARAEDHRNFQLVEVITTKLQKMAEQFGNVEEERDWEDQLMASSPSANLLYPEKATAETPTDKDQQLQRCVTGICELRKPNDDLLDPTRVREMPPNETYSVSIDSLVAVRTASIGTVEYVISCARQSIVLTRVDTCRNEFVQASPEENAEINSETEMQTDSLTTPQLLADVFPTTTMALVRSFASTVVDNILSEGQARVAQPNVEAYADPRAHADRLTYAIQLSFRDPVMVGCLDENPIHDSESPPPEIATPSTEFMPVKKHFPNCDQQSPVECANQEQEERADQGGLDETNVLDEVRGESLSSPDNDGVVAQPNDATAEFVATVENCCDQCDPIVLTDRASENEVDKDNGAIKLAGGDTAEVLFPIATLHSDLQNDVEAVGGERVPEMMESSLAAHLENTIDTERRACEHSCSSMVQAPVSRTQSNMNSNSSVSPTRATIICPVKWEERSMGTREASSPAIDTGGQLREGDRVEVHYKGQAVLSPGTILFCHSNGACDVVYEDGEEESCVPRELIQLVECAQAISCNDLQNHNEENQELGASDEQTSSRRQLEGRQDCSDNVKDDLRIRRSANEVGDTWKSSVGPSSKDTHSAGSLVLPSHEEISTRDTQCYQPDSRNIHSQSDIQTSPSFVNDKRLSSTSNDGMPISQLYSDHVVVIENLLEIPSMIVPSTELERSSVNHKVAGNEIRAATGTSQRRLKDRWAVLPSQGSRCRTTDTVSSEEVAEWKNVDLLLNRKRRFFQSQTGSIESIKLPWGEEFATIQSLKRFAVQHPDILRAHIETQLRGLDGPLLSQSPGKPRSPRVTNASVHSGADQARESLLLMKDLAFLLQHRLAPFFGAILAVVMPTVFCAEKRFLCETVTEVLDAIILHCSGRKLALVFLQLGETYSTYDDLRLYNLTSVYVEKCIRNWSKSEVDGLHSSQSSTGLLTMLTKSLASQSVPVRISTQRSFRHLRGELGTRNFGAALRAHVPADLVSLALKECGDTVAGLPKRSNRKKSSRRREAEKQAETQSSTIVQSSPSILQRMLLQRQNRVLPAET</sequence>
<dbReference type="OrthoDB" id="129290at2759"/>
<feature type="region of interest" description="Disordered" evidence="1">
    <location>
        <begin position="1377"/>
        <end position="1407"/>
    </location>
</feature>
<comment type="caution">
    <text evidence="3">The sequence shown here is derived from an EMBL/GenBank/DDBJ whole genome shotgun (WGS) entry which is preliminary data.</text>
</comment>
<evidence type="ECO:0000313" key="3">
    <source>
        <dbReference type="EMBL" id="KAG7390889.1"/>
    </source>
</evidence>
<dbReference type="SMART" id="SM00333">
    <property type="entry name" value="TUDOR"/>
    <property type="match status" value="1"/>
</dbReference>
<feature type="region of interest" description="Disordered" evidence="1">
    <location>
        <begin position="1175"/>
        <end position="1198"/>
    </location>
</feature>
<feature type="region of interest" description="Disordered" evidence="1">
    <location>
        <begin position="654"/>
        <end position="677"/>
    </location>
</feature>
<feature type="compositionally biased region" description="Basic and acidic residues" evidence="1">
    <location>
        <begin position="934"/>
        <end position="960"/>
    </location>
</feature>
<name>A0A8T1WGX1_9STRA</name>
<reference evidence="3" key="1">
    <citation type="submission" date="2021-02" db="EMBL/GenBank/DDBJ databases">
        <authorList>
            <person name="Palmer J.M."/>
        </authorList>
    </citation>
    <scope>NUCLEOTIDE SEQUENCE</scope>
    <source>
        <strain evidence="3">SCRP734</strain>
    </source>
</reference>
<evidence type="ECO:0000313" key="4">
    <source>
        <dbReference type="Proteomes" id="UP000694044"/>
    </source>
</evidence>
<evidence type="ECO:0000259" key="2">
    <source>
        <dbReference type="SMART" id="SM00333"/>
    </source>
</evidence>
<feature type="region of interest" description="Disordered" evidence="1">
    <location>
        <begin position="924"/>
        <end position="1032"/>
    </location>
</feature>
<dbReference type="EMBL" id="JAGDFM010000026">
    <property type="protein sequence ID" value="KAG7390889.1"/>
    <property type="molecule type" value="Genomic_DNA"/>
</dbReference>
<dbReference type="InterPro" id="IPR002999">
    <property type="entry name" value="Tudor"/>
</dbReference>
<feature type="domain" description="Tudor" evidence="2">
    <location>
        <begin position="853"/>
        <end position="911"/>
    </location>
</feature>
<gene>
    <name evidence="3" type="ORF">PHYPSEUDO_006373</name>
</gene>
<feature type="compositionally biased region" description="Polar residues" evidence="1">
    <location>
        <begin position="995"/>
        <end position="1019"/>
    </location>
</feature>
<organism evidence="3 4">
    <name type="scientific">Phytophthora pseudosyringae</name>
    <dbReference type="NCBI Taxonomy" id="221518"/>
    <lineage>
        <taxon>Eukaryota</taxon>
        <taxon>Sar</taxon>
        <taxon>Stramenopiles</taxon>
        <taxon>Oomycota</taxon>
        <taxon>Peronosporomycetes</taxon>
        <taxon>Peronosporales</taxon>
        <taxon>Peronosporaceae</taxon>
        <taxon>Phytophthora</taxon>
    </lineage>
</organism>
<protein>
    <recommendedName>
        <fullName evidence="2">Tudor domain-containing protein</fullName>
    </recommendedName>
</protein>
<accession>A0A8T1WGX1</accession>
<proteinExistence type="predicted"/>
<dbReference type="Proteomes" id="UP000694044">
    <property type="component" value="Unassembled WGS sequence"/>
</dbReference>
<evidence type="ECO:0000256" key="1">
    <source>
        <dbReference type="SAM" id="MobiDB-lite"/>
    </source>
</evidence>
<keyword evidence="4" id="KW-1185">Reference proteome</keyword>